<name>A0A494VKA0_9SPHI</name>
<proteinExistence type="predicted"/>
<accession>A0A494VKA0</accession>
<dbReference type="OrthoDB" id="1490928at2"/>
<dbReference type="EMBL" id="CP032869">
    <property type="protein sequence ID" value="AYL93851.1"/>
    <property type="molecule type" value="Genomic_DNA"/>
</dbReference>
<gene>
    <name evidence="2" type="ORF">HYN43_000420</name>
</gene>
<organism evidence="2 3">
    <name type="scientific">Mucilaginibacter celer</name>
    <dbReference type="NCBI Taxonomy" id="2305508"/>
    <lineage>
        <taxon>Bacteria</taxon>
        <taxon>Pseudomonadati</taxon>
        <taxon>Bacteroidota</taxon>
        <taxon>Sphingobacteriia</taxon>
        <taxon>Sphingobacteriales</taxon>
        <taxon>Sphingobacteriaceae</taxon>
        <taxon>Mucilaginibacter</taxon>
    </lineage>
</organism>
<dbReference type="InterPro" id="IPR000157">
    <property type="entry name" value="TIR_dom"/>
</dbReference>
<evidence type="ECO:0000313" key="2">
    <source>
        <dbReference type="EMBL" id="AYL93851.1"/>
    </source>
</evidence>
<dbReference type="SMART" id="SM00255">
    <property type="entry name" value="TIR"/>
    <property type="match status" value="1"/>
</dbReference>
<feature type="domain" description="TIR" evidence="1">
    <location>
        <begin position="293"/>
        <end position="437"/>
    </location>
</feature>
<dbReference type="RefSeq" id="WP_119407572.1">
    <property type="nucleotide sequence ID" value="NZ_CP032869.1"/>
</dbReference>
<dbReference type="Proteomes" id="UP000270046">
    <property type="component" value="Chromosome"/>
</dbReference>
<dbReference type="Pfam" id="PF13289">
    <property type="entry name" value="SIR2_2"/>
    <property type="match status" value="1"/>
</dbReference>
<reference evidence="2 3" key="1">
    <citation type="submission" date="2018-10" db="EMBL/GenBank/DDBJ databases">
        <title>Genome sequencing of Mucilaginibacter sp. HYN0043.</title>
        <authorList>
            <person name="Kim M."/>
            <person name="Yi H."/>
        </authorList>
    </citation>
    <scope>NUCLEOTIDE SEQUENCE [LARGE SCALE GENOMIC DNA]</scope>
    <source>
        <strain evidence="2 3">HYN0043</strain>
    </source>
</reference>
<protein>
    <submittedName>
        <fullName evidence="2">TIR domain-containing protein</fullName>
    </submittedName>
</protein>
<dbReference type="Gene3D" id="3.40.50.10140">
    <property type="entry name" value="Toll/interleukin-1 receptor homology (TIR) domain"/>
    <property type="match status" value="1"/>
</dbReference>
<dbReference type="GO" id="GO:0007165">
    <property type="term" value="P:signal transduction"/>
    <property type="evidence" value="ECO:0007669"/>
    <property type="project" value="InterPro"/>
</dbReference>
<dbReference type="Pfam" id="PF13676">
    <property type="entry name" value="TIR_2"/>
    <property type="match status" value="1"/>
</dbReference>
<keyword evidence="3" id="KW-1185">Reference proteome</keyword>
<dbReference type="KEGG" id="muh:HYN43_000420"/>
<evidence type="ECO:0000259" key="1">
    <source>
        <dbReference type="SMART" id="SM00255"/>
    </source>
</evidence>
<dbReference type="InterPro" id="IPR035897">
    <property type="entry name" value="Toll_tir_struct_dom_sf"/>
</dbReference>
<sequence>MQNLLTEILAELKQKRCVLVIGPELGDHDEPSFFERLCEALPRLDFDHKSLDGASAVSEYTFLNEELIQIKAGTEPWLSTLVKWFYEEQTWLDEPLRKISQIPFSMIISLMPDGRLKRIFDEQQLPYTFNYCPIDKVRPVTETTSADAPLIYHLIGNLEEKEVVLTFENMFALLKNVLKNDLPTVVQKTLAEAKSVVFLGVRYERWHTQLLLRYIKTLDGINVTITKDTKLEKDALGKKSVENDQTAKNSSVFVRNRLNLGLLNDNPIGFLDRLYDCCRQQNLLKQPQVTSYLASIFLSYSHENKMIADDLADRLRRLRMRVIMDETDLRTGQNIKKFIDEIEQTDAVVALISRNSIFSPYVIEEIAKACELEKTLLPVSLDNILDEPDLEQQKDNRVESVLQDIRRKLRENLHSRMSHLWTEHERWADFDNSFSSTLTVLKNNKRLIYQASNPQATVTQLLRDILSLNTANI</sequence>
<dbReference type="AlphaFoldDB" id="A0A494VKA0"/>
<dbReference type="SUPFAM" id="SSF52200">
    <property type="entry name" value="Toll/Interleukin receptor TIR domain"/>
    <property type="match status" value="1"/>
</dbReference>
<evidence type="ECO:0000313" key="3">
    <source>
        <dbReference type="Proteomes" id="UP000270046"/>
    </source>
</evidence>